<dbReference type="AlphaFoldDB" id="A0A6J6JTS3"/>
<sequence>MTEVVANTTVVIHDTWPCDDKGVSNSAGVRVLLVALERSIGGHCPAPREVAVCIRTADVIDL</sequence>
<gene>
    <name evidence="1" type="ORF">UFOPK2086_00940</name>
</gene>
<protein>
    <submittedName>
        <fullName evidence="1">Unannotated protein</fullName>
    </submittedName>
</protein>
<organism evidence="1">
    <name type="scientific">freshwater metagenome</name>
    <dbReference type="NCBI Taxonomy" id="449393"/>
    <lineage>
        <taxon>unclassified sequences</taxon>
        <taxon>metagenomes</taxon>
        <taxon>ecological metagenomes</taxon>
    </lineage>
</organism>
<accession>A0A6J6JTS3</accession>
<proteinExistence type="predicted"/>
<reference evidence="1" key="1">
    <citation type="submission" date="2020-05" db="EMBL/GenBank/DDBJ databases">
        <authorList>
            <person name="Chiriac C."/>
            <person name="Salcher M."/>
            <person name="Ghai R."/>
            <person name="Kavagutti S V."/>
        </authorList>
    </citation>
    <scope>NUCLEOTIDE SEQUENCE</scope>
</reference>
<name>A0A6J6JTS3_9ZZZZ</name>
<evidence type="ECO:0000313" key="1">
    <source>
        <dbReference type="EMBL" id="CAB4640446.1"/>
    </source>
</evidence>
<dbReference type="EMBL" id="CAEZVQ010000133">
    <property type="protein sequence ID" value="CAB4640446.1"/>
    <property type="molecule type" value="Genomic_DNA"/>
</dbReference>